<evidence type="ECO:0008006" key="3">
    <source>
        <dbReference type="Google" id="ProtNLM"/>
    </source>
</evidence>
<dbReference type="Proteomes" id="UP000054538">
    <property type="component" value="Unassembled WGS sequence"/>
</dbReference>
<dbReference type="InterPro" id="IPR019026">
    <property type="entry name" value="Peptidase_M64_IgA"/>
</dbReference>
<dbReference type="GO" id="GO:0008237">
    <property type="term" value="F:metallopeptidase activity"/>
    <property type="evidence" value="ECO:0007669"/>
    <property type="project" value="InterPro"/>
</dbReference>
<gene>
    <name evidence="1" type="ORF">PAXRUDRAFT_823257</name>
</gene>
<reference evidence="1 2" key="1">
    <citation type="submission" date="2014-04" db="EMBL/GenBank/DDBJ databases">
        <authorList>
            <consortium name="DOE Joint Genome Institute"/>
            <person name="Kuo A."/>
            <person name="Kohler A."/>
            <person name="Jargeat P."/>
            <person name="Nagy L.G."/>
            <person name="Floudas D."/>
            <person name="Copeland A."/>
            <person name="Barry K.W."/>
            <person name="Cichocki N."/>
            <person name="Veneault-Fourrey C."/>
            <person name="LaButti K."/>
            <person name="Lindquist E.A."/>
            <person name="Lipzen A."/>
            <person name="Lundell T."/>
            <person name="Morin E."/>
            <person name="Murat C."/>
            <person name="Sun H."/>
            <person name="Tunlid A."/>
            <person name="Henrissat B."/>
            <person name="Grigoriev I.V."/>
            <person name="Hibbett D.S."/>
            <person name="Martin F."/>
            <person name="Nordberg H.P."/>
            <person name="Cantor M.N."/>
            <person name="Hua S.X."/>
        </authorList>
    </citation>
    <scope>NUCLEOTIDE SEQUENCE [LARGE SCALE GENOMIC DNA]</scope>
    <source>
        <strain evidence="1 2">Ve08.2h10</strain>
    </source>
</reference>
<sequence>MKYSPVIAALAVSTGVAANRAQTRPWELVLRADGLKGLCEVMSFQSTQINKDLVDRDVIEEVTLVPAPEPLASSIVIRTLSYDARSLVSRAQLHCSNDLLALFSPHGAPAQGDGIQVSFSQYDPFILHSAPASSVDLPPLELIPLITSGPAENRVDLAFFADGYTAEERHIFLDDASRLAQDMSANHTFFTVKPLLNFWAVFTPSKESGIGVGGRAKDTPFGLYRDGTELRGLYANNSDVALAACASLGDNCNYAILLANDPFYGGLGGEYTTTTASLANGALVLRHEIGHSIIEVGEEYDGGFAYFGVNANHDPSNVTWSRWLTHQDSPRVERSVMPMQAYPWTLLDVRTPWSYTFFSSGEYSRHLVKFSLSGIPRSEDLAVYLDGADLKWAPRKDIGVDRWHYDIFFEHGLGMGEHVVEFALQNGDIQGQAQLCSVEVLEYGTQDEFNTTEGYYSLFPTYNIDNETSYRPTNDDCLMRSVVKPNFCKVCLEGLWLSLLKRVDLIEDIRLTCSGPDIKTAEVVLVKLAQFREQPIQSTESYAIKWSRDGHVLEHFTNRTEVELESTTGTYRVDVAYAIDEVRLDPRGYLKASRVFDVADGPSCARMYSGLA</sequence>
<dbReference type="HOGENOM" id="CLU_030040_0_0_1"/>
<dbReference type="OrthoDB" id="2961863at2759"/>
<name>A0A0D0DKI8_9AGAM</name>
<dbReference type="InParanoid" id="A0A0D0DKI8"/>
<evidence type="ECO:0000313" key="1">
    <source>
        <dbReference type="EMBL" id="KIK98977.1"/>
    </source>
</evidence>
<dbReference type="Gene3D" id="3.40.390.10">
    <property type="entry name" value="Collagenase (Catalytic Domain)"/>
    <property type="match status" value="1"/>
</dbReference>
<reference evidence="2" key="2">
    <citation type="submission" date="2015-01" db="EMBL/GenBank/DDBJ databases">
        <title>Evolutionary Origins and Diversification of the Mycorrhizal Mutualists.</title>
        <authorList>
            <consortium name="DOE Joint Genome Institute"/>
            <consortium name="Mycorrhizal Genomics Consortium"/>
            <person name="Kohler A."/>
            <person name="Kuo A."/>
            <person name="Nagy L.G."/>
            <person name="Floudas D."/>
            <person name="Copeland A."/>
            <person name="Barry K.W."/>
            <person name="Cichocki N."/>
            <person name="Veneault-Fourrey C."/>
            <person name="LaButti K."/>
            <person name="Lindquist E.A."/>
            <person name="Lipzen A."/>
            <person name="Lundell T."/>
            <person name="Morin E."/>
            <person name="Murat C."/>
            <person name="Riley R."/>
            <person name="Ohm R."/>
            <person name="Sun H."/>
            <person name="Tunlid A."/>
            <person name="Henrissat B."/>
            <person name="Grigoriev I.V."/>
            <person name="Hibbett D.S."/>
            <person name="Martin F."/>
        </authorList>
    </citation>
    <scope>NUCLEOTIDE SEQUENCE [LARGE SCALE GENOMIC DNA]</scope>
    <source>
        <strain evidence="2">Ve08.2h10</strain>
    </source>
</reference>
<keyword evidence="2" id="KW-1185">Reference proteome</keyword>
<dbReference type="InterPro" id="IPR024079">
    <property type="entry name" value="MetalloPept_cat_dom_sf"/>
</dbReference>
<organism evidence="1 2">
    <name type="scientific">Paxillus rubicundulus Ve08.2h10</name>
    <dbReference type="NCBI Taxonomy" id="930991"/>
    <lineage>
        <taxon>Eukaryota</taxon>
        <taxon>Fungi</taxon>
        <taxon>Dikarya</taxon>
        <taxon>Basidiomycota</taxon>
        <taxon>Agaricomycotina</taxon>
        <taxon>Agaricomycetes</taxon>
        <taxon>Agaricomycetidae</taxon>
        <taxon>Boletales</taxon>
        <taxon>Paxilineae</taxon>
        <taxon>Paxillaceae</taxon>
        <taxon>Paxillus</taxon>
    </lineage>
</organism>
<proteinExistence type="predicted"/>
<protein>
    <recommendedName>
        <fullName evidence="3">IgA peptidase M64-domain-containing protein</fullName>
    </recommendedName>
</protein>
<evidence type="ECO:0000313" key="2">
    <source>
        <dbReference type="Proteomes" id="UP000054538"/>
    </source>
</evidence>
<dbReference type="EMBL" id="KN824874">
    <property type="protein sequence ID" value="KIK98977.1"/>
    <property type="molecule type" value="Genomic_DNA"/>
</dbReference>
<dbReference type="Pfam" id="PF09471">
    <property type="entry name" value="Peptidase_M64"/>
    <property type="match status" value="1"/>
</dbReference>
<accession>A0A0D0DKI8</accession>
<dbReference type="AlphaFoldDB" id="A0A0D0DKI8"/>